<evidence type="ECO:0000259" key="2">
    <source>
        <dbReference type="Pfam" id="PF25255"/>
    </source>
</evidence>
<gene>
    <name evidence="3" type="ORF">DBRI00130_LOCUS23980</name>
    <name evidence="4" type="ORF">DBRI00130_LOCUS23982</name>
</gene>
<name>A0A6V2IEW5_9STRA</name>
<organism evidence="3">
    <name type="scientific">Ditylum brightwellii</name>
    <dbReference type="NCBI Taxonomy" id="49249"/>
    <lineage>
        <taxon>Eukaryota</taxon>
        <taxon>Sar</taxon>
        <taxon>Stramenopiles</taxon>
        <taxon>Ochrophyta</taxon>
        <taxon>Bacillariophyta</taxon>
        <taxon>Mediophyceae</taxon>
        <taxon>Lithodesmiophycidae</taxon>
        <taxon>Lithodesmiales</taxon>
        <taxon>Lithodesmiaceae</taxon>
        <taxon>Ditylum</taxon>
    </lineage>
</organism>
<dbReference type="Pfam" id="PF25255">
    <property type="entry name" value="WHD_RNase_II"/>
    <property type="match status" value="1"/>
</dbReference>
<evidence type="ECO:0000256" key="1">
    <source>
        <dbReference type="SAM" id="SignalP"/>
    </source>
</evidence>
<feature type="domain" description="Ribonuclease II winged helix" evidence="2">
    <location>
        <begin position="126"/>
        <end position="204"/>
    </location>
</feature>
<evidence type="ECO:0000313" key="3">
    <source>
        <dbReference type="EMBL" id="CAE4624493.1"/>
    </source>
</evidence>
<dbReference type="EMBL" id="HBNS01030548">
    <property type="protein sequence ID" value="CAE4624496.1"/>
    <property type="molecule type" value="Transcribed_RNA"/>
</dbReference>
<feature type="signal peptide" evidence="1">
    <location>
        <begin position="1"/>
        <end position="16"/>
    </location>
</feature>
<dbReference type="AlphaFoldDB" id="A0A6V2IEW5"/>
<dbReference type="InterPro" id="IPR057324">
    <property type="entry name" value="WH_RNase_II"/>
</dbReference>
<reference evidence="3" key="1">
    <citation type="submission" date="2021-01" db="EMBL/GenBank/DDBJ databases">
        <authorList>
            <person name="Corre E."/>
            <person name="Pelletier E."/>
            <person name="Niang G."/>
            <person name="Scheremetjew M."/>
            <person name="Finn R."/>
            <person name="Kale V."/>
            <person name="Holt S."/>
            <person name="Cochrane G."/>
            <person name="Meng A."/>
            <person name="Brown T."/>
            <person name="Cohen L."/>
        </authorList>
    </citation>
    <scope>NUCLEOTIDE SEQUENCE</scope>
    <source>
        <strain evidence="3">GSO104</strain>
    </source>
</reference>
<proteinExistence type="predicted"/>
<dbReference type="EMBL" id="HBNS01030546">
    <property type="protein sequence ID" value="CAE4624493.1"/>
    <property type="molecule type" value="Transcribed_RNA"/>
</dbReference>
<feature type="chain" id="PRO_5036394111" description="Ribonuclease II winged helix domain-containing protein" evidence="1">
    <location>
        <begin position="17"/>
        <end position="225"/>
    </location>
</feature>
<sequence>MTPFIALLFLFSSANAFAPSQYGHYRIAHTCQAKKGDDVEQQQAFPVGTFVEFVEKKRVHIGKITSVEHKSTGGARYDVDSGGKHYGIADKAVSFAMPCPNTPGQALKLYQQFEEAQQISEKDIQAKLDISAELLEMAWEEAIEEDESHEVTPDSLIELIHSHKGSAIEKYMAWKLLRSDMAHVFFKDLKNHGRVVAFKAKAPKAVEAAKDQFCQTRVDEEICFT</sequence>
<evidence type="ECO:0000313" key="4">
    <source>
        <dbReference type="EMBL" id="CAE4624496.1"/>
    </source>
</evidence>
<protein>
    <recommendedName>
        <fullName evidence="2">Ribonuclease II winged helix domain-containing protein</fullName>
    </recommendedName>
</protein>
<keyword evidence="1" id="KW-0732">Signal</keyword>
<accession>A0A6V2IEW5</accession>